<dbReference type="AlphaFoldDB" id="A0A9Q1G327"/>
<protein>
    <submittedName>
        <fullName evidence="2">Uncharacterized protein</fullName>
    </submittedName>
</protein>
<dbReference type="Proteomes" id="UP001152622">
    <property type="component" value="Chromosome 2"/>
</dbReference>
<name>A0A9Q1G327_SYNKA</name>
<accession>A0A9Q1G327</accession>
<evidence type="ECO:0000313" key="3">
    <source>
        <dbReference type="Proteomes" id="UP001152622"/>
    </source>
</evidence>
<reference evidence="2" key="1">
    <citation type="journal article" date="2023" name="Science">
        <title>Genome structures resolve the early diversification of teleost fishes.</title>
        <authorList>
            <person name="Parey E."/>
            <person name="Louis A."/>
            <person name="Montfort J."/>
            <person name="Bouchez O."/>
            <person name="Roques C."/>
            <person name="Iampietro C."/>
            <person name="Lluch J."/>
            <person name="Castinel A."/>
            <person name="Donnadieu C."/>
            <person name="Desvignes T."/>
            <person name="Floi Bucao C."/>
            <person name="Jouanno E."/>
            <person name="Wen M."/>
            <person name="Mejri S."/>
            <person name="Dirks R."/>
            <person name="Jansen H."/>
            <person name="Henkel C."/>
            <person name="Chen W.J."/>
            <person name="Zahm M."/>
            <person name="Cabau C."/>
            <person name="Klopp C."/>
            <person name="Thompson A.W."/>
            <person name="Robinson-Rechavi M."/>
            <person name="Braasch I."/>
            <person name="Lecointre G."/>
            <person name="Bobe J."/>
            <person name="Postlethwait J.H."/>
            <person name="Berthelot C."/>
            <person name="Roest Crollius H."/>
            <person name="Guiguen Y."/>
        </authorList>
    </citation>
    <scope>NUCLEOTIDE SEQUENCE</scope>
    <source>
        <strain evidence="2">WJC10195</strain>
    </source>
</reference>
<keyword evidence="3" id="KW-1185">Reference proteome</keyword>
<comment type="caution">
    <text evidence="2">The sequence shown here is derived from an EMBL/GenBank/DDBJ whole genome shotgun (WGS) entry which is preliminary data.</text>
</comment>
<organism evidence="2 3">
    <name type="scientific">Synaphobranchus kaupii</name>
    <name type="common">Kaup's arrowtooth eel</name>
    <dbReference type="NCBI Taxonomy" id="118154"/>
    <lineage>
        <taxon>Eukaryota</taxon>
        <taxon>Metazoa</taxon>
        <taxon>Chordata</taxon>
        <taxon>Craniata</taxon>
        <taxon>Vertebrata</taxon>
        <taxon>Euteleostomi</taxon>
        <taxon>Actinopterygii</taxon>
        <taxon>Neopterygii</taxon>
        <taxon>Teleostei</taxon>
        <taxon>Anguilliformes</taxon>
        <taxon>Synaphobranchidae</taxon>
        <taxon>Synaphobranchus</taxon>
    </lineage>
</organism>
<feature type="compositionally biased region" description="Basic residues" evidence="1">
    <location>
        <begin position="46"/>
        <end position="56"/>
    </location>
</feature>
<feature type="region of interest" description="Disordered" evidence="1">
    <location>
        <begin position="1"/>
        <end position="76"/>
    </location>
</feature>
<proteinExistence type="predicted"/>
<sequence length="76" mass="8314">MLMSSPPGVQTGRLISEGPLSRSSQTLPSFKSAVDAISEDGANGPSRHRNRSRRHAGATLKSMRLTWRRPERSAAR</sequence>
<dbReference type="EMBL" id="JAINUF010000002">
    <property type="protein sequence ID" value="KAJ8374113.1"/>
    <property type="molecule type" value="Genomic_DNA"/>
</dbReference>
<gene>
    <name evidence="2" type="ORF">SKAU_G00046930</name>
</gene>
<evidence type="ECO:0000256" key="1">
    <source>
        <dbReference type="SAM" id="MobiDB-lite"/>
    </source>
</evidence>
<evidence type="ECO:0000313" key="2">
    <source>
        <dbReference type="EMBL" id="KAJ8374113.1"/>
    </source>
</evidence>